<dbReference type="PANTHER" id="PTHR46060:SF1">
    <property type="entry name" value="MARINER MOS1 TRANSPOSASE-LIKE PROTEIN"/>
    <property type="match status" value="1"/>
</dbReference>
<accession>A0A8X6IH97</accession>
<dbReference type="InterPro" id="IPR001148">
    <property type="entry name" value="CA_dom"/>
</dbReference>
<dbReference type="InterPro" id="IPR052709">
    <property type="entry name" value="Transposase-MT_Hybrid"/>
</dbReference>
<proteinExistence type="predicted"/>
<dbReference type="GO" id="GO:0003676">
    <property type="term" value="F:nucleic acid binding"/>
    <property type="evidence" value="ECO:0007669"/>
    <property type="project" value="InterPro"/>
</dbReference>
<name>A0A8X6IH97_9ARAC</name>
<comment type="caution">
    <text evidence="2">The sequence shown here is derived from an EMBL/GenBank/DDBJ whole genome shotgun (WGS) entry which is preliminary data.</text>
</comment>
<feature type="domain" description="Alpha-carbonic anhydrase" evidence="1">
    <location>
        <begin position="139"/>
        <end position="205"/>
    </location>
</feature>
<dbReference type="Proteomes" id="UP000886998">
    <property type="component" value="Unassembled WGS sequence"/>
</dbReference>
<dbReference type="PANTHER" id="PTHR46060">
    <property type="entry name" value="MARINER MOS1 TRANSPOSASE-LIKE PROTEIN"/>
    <property type="match status" value="1"/>
</dbReference>
<keyword evidence="3" id="KW-1185">Reference proteome</keyword>
<organism evidence="2 3">
    <name type="scientific">Trichonephila inaurata madagascariensis</name>
    <dbReference type="NCBI Taxonomy" id="2747483"/>
    <lineage>
        <taxon>Eukaryota</taxon>
        <taxon>Metazoa</taxon>
        <taxon>Ecdysozoa</taxon>
        <taxon>Arthropoda</taxon>
        <taxon>Chelicerata</taxon>
        <taxon>Arachnida</taxon>
        <taxon>Araneae</taxon>
        <taxon>Araneomorphae</taxon>
        <taxon>Entelegynae</taxon>
        <taxon>Araneoidea</taxon>
        <taxon>Nephilidae</taxon>
        <taxon>Trichonephila</taxon>
        <taxon>Trichonephila inaurata</taxon>
    </lineage>
</organism>
<dbReference type="Gene3D" id="3.30.420.10">
    <property type="entry name" value="Ribonuclease H-like superfamily/Ribonuclease H"/>
    <property type="match status" value="1"/>
</dbReference>
<evidence type="ECO:0000313" key="2">
    <source>
        <dbReference type="EMBL" id="GFS46008.1"/>
    </source>
</evidence>
<dbReference type="PROSITE" id="PS51144">
    <property type="entry name" value="ALPHA_CA_2"/>
    <property type="match status" value="1"/>
</dbReference>
<dbReference type="InterPro" id="IPR036398">
    <property type="entry name" value="CA_dom_sf"/>
</dbReference>
<dbReference type="InterPro" id="IPR036397">
    <property type="entry name" value="RNaseH_sf"/>
</dbReference>
<dbReference type="InterPro" id="IPR001888">
    <property type="entry name" value="Transposase_1"/>
</dbReference>
<evidence type="ECO:0000259" key="1">
    <source>
        <dbReference type="PROSITE" id="PS51144"/>
    </source>
</evidence>
<dbReference type="SUPFAM" id="SSF51069">
    <property type="entry name" value="Carbonic anhydrase"/>
    <property type="match status" value="1"/>
</dbReference>
<evidence type="ECO:0000313" key="3">
    <source>
        <dbReference type="Proteomes" id="UP000886998"/>
    </source>
</evidence>
<dbReference type="Gene3D" id="3.10.200.10">
    <property type="entry name" value="Alpha carbonic anhydrase"/>
    <property type="match status" value="1"/>
</dbReference>
<dbReference type="EMBL" id="BMAV01025932">
    <property type="protein sequence ID" value="GFS46008.1"/>
    <property type="molecule type" value="Genomic_DNA"/>
</dbReference>
<dbReference type="Pfam" id="PF01359">
    <property type="entry name" value="Transposase_1"/>
    <property type="match status" value="1"/>
</dbReference>
<protein>
    <submittedName>
        <fullName evidence="2">Mariner Mos1 transposase</fullName>
    </submittedName>
</protein>
<dbReference type="AlphaFoldDB" id="A0A8X6IH97"/>
<sequence>MCSFIFLQRYHSDGQHLIDHPLTRDETRLYHFLPTSKIATMEWKHPGPSKTKKCKVALSSGKVMATIFCNSYCVILINCLERGQTINADRYCDPLTRLLEAIRRKWPGRLSKDVIPLHDNVLSQTTQATQELLRRFRWKIWSHSHTAQIWYPVTISRPDFWGLLNPEWNLCSKGHRQSPVDVDPTKLLYDPFLRVIHVDKHRVSK</sequence>
<dbReference type="OrthoDB" id="6434511at2759"/>
<reference evidence="2" key="1">
    <citation type="submission" date="2020-08" db="EMBL/GenBank/DDBJ databases">
        <title>Multicomponent nature underlies the extraordinary mechanical properties of spider dragline silk.</title>
        <authorList>
            <person name="Kono N."/>
            <person name="Nakamura H."/>
            <person name="Mori M."/>
            <person name="Yoshida Y."/>
            <person name="Ohtoshi R."/>
            <person name="Malay A.D."/>
            <person name="Moran D.A.P."/>
            <person name="Tomita M."/>
            <person name="Numata K."/>
            <person name="Arakawa K."/>
        </authorList>
    </citation>
    <scope>NUCLEOTIDE SEQUENCE</scope>
</reference>
<gene>
    <name evidence="2" type="primary">CM83_9996</name>
    <name evidence="2" type="ORF">TNIN_120441</name>
</gene>